<organism evidence="2">
    <name type="scientific">Blautia hansenii</name>
    <name type="common">Ruminococcus hansenii</name>
    <dbReference type="NCBI Taxonomy" id="1322"/>
    <lineage>
        <taxon>Bacteria</taxon>
        <taxon>Bacillati</taxon>
        <taxon>Bacillota</taxon>
        <taxon>Clostridia</taxon>
        <taxon>Lachnospirales</taxon>
        <taxon>Lachnospiraceae</taxon>
        <taxon>Blautia</taxon>
    </lineage>
</organism>
<dbReference type="AlphaFoldDB" id="A0A6N2S7K4"/>
<accession>A0A6N2S7K4</accession>
<sequence>MEELKILAPCGILGYGYPKESFMRGMKEKPNAIIVDAGSTDAGPHKLGAGVAIVSRQACKKDLEIMITEGAKANIPVIIGSAGGSGGKVHVEWTWSIIQEILKENHLENLKTAVIWADISKDEIREKLKKGEVTPLGAAVKELTEERLEATSEIVAQMGHEPIVEALKKGAQLIICGRAYDPAPFAAAAEFYGFDLAYGYHAGKILECAALCAVPGTTKDCMLGTIRKDGFIITPLSEERKCTPLSVAAHTFYEKSHPYKLHGPGQILDLENCTFTQIDESSVFVTGSKIYPTEEYFIKLEGAMKVAYRTFVVAGVRDPILISKLELIENLAKEQVKKYYSDVPEDTYTMNFINYGINGVMGELEPCKDLPHEVGVVFEVIAKTQEMADSICGTLRSSFLHYGYEGRKSTAGNLAFPFAPSDISFGAVYEFSVYHLMKVNNGIDNFKIEFVRI</sequence>
<dbReference type="RefSeq" id="WP_156342053.1">
    <property type="nucleotide sequence ID" value="NZ_CACRSY010000007.1"/>
</dbReference>
<proteinExistence type="predicted"/>
<dbReference type="InterPro" id="IPR010839">
    <property type="entry name" value="AtuA_N"/>
</dbReference>
<gene>
    <name evidence="2" type="ORF">BHLFYP23_01959</name>
</gene>
<dbReference type="EMBL" id="CACRSY010000007">
    <property type="protein sequence ID" value="VYS88904.1"/>
    <property type="molecule type" value="Genomic_DNA"/>
</dbReference>
<evidence type="ECO:0000313" key="2">
    <source>
        <dbReference type="EMBL" id="VYS88904.1"/>
    </source>
</evidence>
<reference evidence="2" key="1">
    <citation type="submission" date="2019-11" db="EMBL/GenBank/DDBJ databases">
        <authorList>
            <person name="Feng L."/>
        </authorList>
    </citation>
    <scope>NUCLEOTIDE SEQUENCE</scope>
    <source>
        <strain evidence="2">BhanseniiLFYP23</strain>
    </source>
</reference>
<dbReference type="Pfam" id="PF07287">
    <property type="entry name" value="AtuA"/>
    <property type="match status" value="1"/>
</dbReference>
<protein>
    <recommendedName>
        <fullName evidence="1">Acyclic terpene utilisation N-terminal domain-containing protein</fullName>
    </recommendedName>
</protein>
<evidence type="ECO:0000259" key="1">
    <source>
        <dbReference type="Pfam" id="PF07287"/>
    </source>
</evidence>
<name>A0A6N2S7K4_BLAHA</name>
<feature type="domain" description="Acyclic terpene utilisation N-terminal" evidence="1">
    <location>
        <begin position="61"/>
        <end position="398"/>
    </location>
</feature>